<proteinExistence type="predicted"/>
<protein>
    <submittedName>
        <fullName evidence="2">Uncharacterized protein</fullName>
    </submittedName>
</protein>
<gene>
    <name evidence="2" type="ORF">R1flu_001284</name>
</gene>
<reference evidence="2 3" key="1">
    <citation type="submission" date="2024-09" db="EMBL/GenBank/DDBJ databases">
        <title>Chromosome-scale assembly of Riccia fluitans.</title>
        <authorList>
            <person name="Paukszto L."/>
            <person name="Sawicki J."/>
            <person name="Karawczyk K."/>
            <person name="Piernik-Szablinska J."/>
            <person name="Szczecinska M."/>
            <person name="Mazdziarz M."/>
        </authorList>
    </citation>
    <scope>NUCLEOTIDE SEQUENCE [LARGE SCALE GENOMIC DNA]</scope>
    <source>
        <strain evidence="2">Rf_01</strain>
        <tissue evidence="2">Aerial parts of the thallus</tissue>
    </source>
</reference>
<accession>A0ABD1Y6V4</accession>
<feature type="compositionally biased region" description="Basic and acidic residues" evidence="1">
    <location>
        <begin position="85"/>
        <end position="96"/>
    </location>
</feature>
<keyword evidence="3" id="KW-1185">Reference proteome</keyword>
<dbReference type="Proteomes" id="UP001605036">
    <property type="component" value="Unassembled WGS sequence"/>
</dbReference>
<comment type="caution">
    <text evidence="2">The sequence shown here is derived from an EMBL/GenBank/DDBJ whole genome shotgun (WGS) entry which is preliminary data.</text>
</comment>
<sequence>MKDCVILVEWTSSSSASRQKAGWFAYVERSQRSQEGSRPGRRNDFFREETFGSAEQTIEKNMKTLEEEWPSVTLMPKTGQGVTHKTSEAGKHSMEGRRGTPVLHIWQEVAWIILDLRSEGLRERAGHCSIAAVSVSLSPFVSYLPAFGSVELTNVTEVDCLYWRLSVPLIGLCETV</sequence>
<evidence type="ECO:0000256" key="1">
    <source>
        <dbReference type="SAM" id="MobiDB-lite"/>
    </source>
</evidence>
<dbReference type="AlphaFoldDB" id="A0ABD1Y6V4"/>
<evidence type="ECO:0000313" key="3">
    <source>
        <dbReference type="Proteomes" id="UP001605036"/>
    </source>
</evidence>
<organism evidence="2 3">
    <name type="scientific">Riccia fluitans</name>
    <dbReference type="NCBI Taxonomy" id="41844"/>
    <lineage>
        <taxon>Eukaryota</taxon>
        <taxon>Viridiplantae</taxon>
        <taxon>Streptophyta</taxon>
        <taxon>Embryophyta</taxon>
        <taxon>Marchantiophyta</taxon>
        <taxon>Marchantiopsida</taxon>
        <taxon>Marchantiidae</taxon>
        <taxon>Marchantiales</taxon>
        <taxon>Ricciaceae</taxon>
        <taxon>Riccia</taxon>
    </lineage>
</organism>
<evidence type="ECO:0000313" key="2">
    <source>
        <dbReference type="EMBL" id="KAL2621079.1"/>
    </source>
</evidence>
<name>A0ABD1Y6V4_9MARC</name>
<feature type="region of interest" description="Disordered" evidence="1">
    <location>
        <begin position="76"/>
        <end position="96"/>
    </location>
</feature>
<dbReference type="EMBL" id="JBHFFA010000006">
    <property type="protein sequence ID" value="KAL2621079.1"/>
    <property type="molecule type" value="Genomic_DNA"/>
</dbReference>